<gene>
    <name evidence="1" type="ORF">BO95DRAFT_65</name>
</gene>
<dbReference type="EMBL" id="KZ825310">
    <property type="protein sequence ID" value="RAH51308.1"/>
    <property type="molecule type" value="Genomic_DNA"/>
</dbReference>
<reference evidence="1" key="1">
    <citation type="submission" date="2018-02" db="EMBL/GenBank/DDBJ databases">
        <title>The genomes of Aspergillus section Nigri reveals drivers in fungal speciation.</title>
        <authorList>
            <consortium name="DOE Joint Genome Institute"/>
            <person name="Vesth T.C."/>
            <person name="Nybo J."/>
            <person name="Theobald S."/>
            <person name="Brandl J."/>
            <person name="Frisvad J.C."/>
            <person name="Nielsen K.F."/>
            <person name="Lyhne E.K."/>
            <person name="Kogle M.E."/>
            <person name="Kuo A."/>
            <person name="Riley R."/>
            <person name="Clum A."/>
            <person name="Nolan M."/>
            <person name="Lipzen A."/>
            <person name="Salamov A."/>
            <person name="Henrissat B."/>
            <person name="Wiebenga A."/>
            <person name="De vries R.P."/>
            <person name="Grigoriev I.V."/>
            <person name="Mortensen U.H."/>
            <person name="Andersen M.R."/>
            <person name="Baker S.E."/>
        </authorList>
    </citation>
    <scope>NUCLEOTIDE SEQUENCE</scope>
    <source>
        <strain evidence="1">CBS 621.78</strain>
    </source>
</reference>
<keyword evidence="2" id="KW-1185">Reference proteome</keyword>
<evidence type="ECO:0000313" key="1">
    <source>
        <dbReference type="EMBL" id="RAH51308.1"/>
    </source>
</evidence>
<organism evidence="1 2">
    <name type="scientific">Aspergillus brunneoviolaceus CBS 621.78</name>
    <dbReference type="NCBI Taxonomy" id="1450534"/>
    <lineage>
        <taxon>Eukaryota</taxon>
        <taxon>Fungi</taxon>
        <taxon>Dikarya</taxon>
        <taxon>Ascomycota</taxon>
        <taxon>Pezizomycotina</taxon>
        <taxon>Eurotiomycetes</taxon>
        <taxon>Eurotiomycetidae</taxon>
        <taxon>Eurotiales</taxon>
        <taxon>Aspergillaceae</taxon>
        <taxon>Aspergillus</taxon>
        <taxon>Aspergillus subgen. Circumdati</taxon>
    </lineage>
</organism>
<dbReference type="Proteomes" id="UP000249057">
    <property type="component" value="Unassembled WGS sequence"/>
</dbReference>
<sequence length="203" mass="22442">MVHGGRGMGWDHVYGADGCGMNCTVVGGRYHRSNSLEPSRISFVVLFHGSCLDRPSGPIKPLGMLQDCVSSALARTERDARSLFVRRCDGSCSWWWGGGVSVCHLGRSKREEKAWRGPGRRRREGEAGPSGHARDDLRCAALRCPLRLFTGVDGDDLTAPPSCSHNLITRGKQLTRAPEVHDRYGGSSYFTRERWSMPRPALM</sequence>
<protein>
    <submittedName>
        <fullName evidence="1">Uncharacterized protein</fullName>
    </submittedName>
</protein>
<evidence type="ECO:0000313" key="2">
    <source>
        <dbReference type="Proteomes" id="UP000249057"/>
    </source>
</evidence>
<accession>A0ACD1GPX7</accession>
<name>A0ACD1GPX7_9EURO</name>
<proteinExistence type="predicted"/>